<sequence length="77" mass="8415">MLLVPAFSSSTRTSNTGRRLARLYAVEEAQIMFDDLLSDLSEEEDDSDAENPTYEPEPTITTGLYLSVQTGKGSLLG</sequence>
<comment type="caution">
    <text evidence="2">The sequence shown here is derived from an EMBL/GenBank/DDBJ whole genome shotgun (WGS) entry which is preliminary data.</text>
</comment>
<evidence type="ECO:0000256" key="1">
    <source>
        <dbReference type="SAM" id="MobiDB-lite"/>
    </source>
</evidence>
<protein>
    <submittedName>
        <fullName evidence="2">Uncharacterized protein</fullName>
    </submittedName>
</protein>
<keyword evidence="3" id="KW-1185">Reference proteome</keyword>
<dbReference type="Proteomes" id="UP000735302">
    <property type="component" value="Unassembled WGS sequence"/>
</dbReference>
<dbReference type="AlphaFoldDB" id="A0AAV4DD43"/>
<name>A0AAV4DD43_9GAST</name>
<feature type="compositionally biased region" description="Acidic residues" evidence="1">
    <location>
        <begin position="37"/>
        <end position="49"/>
    </location>
</feature>
<gene>
    <name evidence="2" type="ORF">PoB_006861400</name>
</gene>
<dbReference type="EMBL" id="BLXT01007756">
    <property type="protein sequence ID" value="GFO42109.1"/>
    <property type="molecule type" value="Genomic_DNA"/>
</dbReference>
<organism evidence="2 3">
    <name type="scientific">Plakobranchus ocellatus</name>
    <dbReference type="NCBI Taxonomy" id="259542"/>
    <lineage>
        <taxon>Eukaryota</taxon>
        <taxon>Metazoa</taxon>
        <taxon>Spiralia</taxon>
        <taxon>Lophotrochozoa</taxon>
        <taxon>Mollusca</taxon>
        <taxon>Gastropoda</taxon>
        <taxon>Heterobranchia</taxon>
        <taxon>Euthyneura</taxon>
        <taxon>Panpulmonata</taxon>
        <taxon>Sacoglossa</taxon>
        <taxon>Placobranchoidea</taxon>
        <taxon>Plakobranchidae</taxon>
        <taxon>Plakobranchus</taxon>
    </lineage>
</organism>
<feature type="region of interest" description="Disordered" evidence="1">
    <location>
        <begin position="37"/>
        <end position="63"/>
    </location>
</feature>
<reference evidence="2 3" key="1">
    <citation type="journal article" date="2021" name="Elife">
        <title>Chloroplast acquisition without the gene transfer in kleptoplastic sea slugs, Plakobranchus ocellatus.</title>
        <authorList>
            <person name="Maeda T."/>
            <person name="Takahashi S."/>
            <person name="Yoshida T."/>
            <person name="Shimamura S."/>
            <person name="Takaki Y."/>
            <person name="Nagai Y."/>
            <person name="Toyoda A."/>
            <person name="Suzuki Y."/>
            <person name="Arimoto A."/>
            <person name="Ishii H."/>
            <person name="Satoh N."/>
            <person name="Nishiyama T."/>
            <person name="Hasebe M."/>
            <person name="Maruyama T."/>
            <person name="Minagawa J."/>
            <person name="Obokata J."/>
            <person name="Shigenobu S."/>
        </authorList>
    </citation>
    <scope>NUCLEOTIDE SEQUENCE [LARGE SCALE GENOMIC DNA]</scope>
</reference>
<proteinExistence type="predicted"/>
<evidence type="ECO:0000313" key="3">
    <source>
        <dbReference type="Proteomes" id="UP000735302"/>
    </source>
</evidence>
<accession>A0AAV4DD43</accession>
<evidence type="ECO:0000313" key="2">
    <source>
        <dbReference type="EMBL" id="GFO42109.1"/>
    </source>
</evidence>